<feature type="domain" description="Receptor ligand binding region" evidence="7">
    <location>
        <begin position="21"/>
        <end position="125"/>
    </location>
</feature>
<keyword evidence="5" id="KW-0675">Receptor</keyword>
<dbReference type="PANTHER" id="PTHR24060">
    <property type="entry name" value="METABOTROPIC GLUTAMATE RECEPTOR"/>
    <property type="match status" value="1"/>
</dbReference>
<sequence>MSKTDVVRPYQTKVQFLNGFHDDIQLCVPDLRCCRAVDDKVWAIIGPSTSSDVEAVQYMATSLRVPQVAPIATYPGFDDRPSMGYLVRMSPSDKWQSRVLADIFQRFHWSYAAIIVSNTDYGIYVTTFIRYT</sequence>
<dbReference type="PhylomeDB" id="B3RKV2"/>
<evidence type="ECO:0000256" key="3">
    <source>
        <dbReference type="ARBA" id="ARBA00022989"/>
    </source>
</evidence>
<dbReference type="HOGENOM" id="CLU_1919734_0_0_1"/>
<keyword evidence="2" id="KW-0812">Transmembrane</keyword>
<dbReference type="Proteomes" id="UP000009022">
    <property type="component" value="Unassembled WGS sequence"/>
</dbReference>
<dbReference type="AlphaFoldDB" id="B3RKV2"/>
<organism evidence="8 9">
    <name type="scientific">Trichoplax adhaerens</name>
    <name type="common">Trichoplax reptans</name>
    <dbReference type="NCBI Taxonomy" id="10228"/>
    <lineage>
        <taxon>Eukaryota</taxon>
        <taxon>Metazoa</taxon>
        <taxon>Placozoa</taxon>
        <taxon>Uniplacotomia</taxon>
        <taxon>Trichoplacea</taxon>
        <taxon>Trichoplacidae</taxon>
        <taxon>Trichoplax</taxon>
    </lineage>
</organism>
<dbReference type="PRINTS" id="PR00248">
    <property type="entry name" value="GPCRMGR"/>
</dbReference>
<keyword evidence="9" id="KW-1185">Reference proteome</keyword>
<proteinExistence type="predicted"/>
<comment type="subcellular location">
    <subcellularLocation>
        <location evidence="1">Membrane</location>
        <topology evidence="1">Multi-pass membrane protein</topology>
    </subcellularLocation>
</comment>
<dbReference type="RefSeq" id="XP_002108640.1">
    <property type="nucleotide sequence ID" value="XM_002108604.1"/>
</dbReference>
<keyword evidence="3" id="KW-1133">Transmembrane helix</keyword>
<reference evidence="8 9" key="1">
    <citation type="journal article" date="2008" name="Nature">
        <title>The Trichoplax genome and the nature of placozoans.</title>
        <authorList>
            <person name="Srivastava M."/>
            <person name="Begovic E."/>
            <person name="Chapman J."/>
            <person name="Putnam N.H."/>
            <person name="Hellsten U."/>
            <person name="Kawashima T."/>
            <person name="Kuo A."/>
            <person name="Mitros T."/>
            <person name="Salamov A."/>
            <person name="Carpenter M.L."/>
            <person name="Signorovitch A.Y."/>
            <person name="Moreno M.A."/>
            <person name="Kamm K."/>
            <person name="Grimwood J."/>
            <person name="Schmutz J."/>
            <person name="Shapiro H."/>
            <person name="Grigoriev I.V."/>
            <person name="Buss L.W."/>
            <person name="Schierwater B."/>
            <person name="Dellaporta S.L."/>
            <person name="Rokhsar D.S."/>
        </authorList>
    </citation>
    <scope>NUCLEOTIDE SEQUENCE [LARGE SCALE GENOMIC DNA]</scope>
    <source>
        <strain evidence="8 9">Grell-BS-1999</strain>
    </source>
</reference>
<name>B3RKV2_TRIAD</name>
<dbReference type="GO" id="GO:0004930">
    <property type="term" value="F:G protein-coupled receptor activity"/>
    <property type="evidence" value="ECO:0007669"/>
    <property type="project" value="InterPro"/>
</dbReference>
<gene>
    <name evidence="8" type="ORF">TRIADDRAFT_51777</name>
</gene>
<dbReference type="OrthoDB" id="5984008at2759"/>
<dbReference type="FunFam" id="3.40.50.2300:FF:000757">
    <property type="match status" value="1"/>
</dbReference>
<dbReference type="EMBL" id="DS985241">
    <property type="protein sequence ID" value="EDV29438.1"/>
    <property type="molecule type" value="Genomic_DNA"/>
</dbReference>
<dbReference type="GeneID" id="6749854"/>
<accession>B3RKV2</accession>
<evidence type="ECO:0000259" key="7">
    <source>
        <dbReference type="Pfam" id="PF01094"/>
    </source>
</evidence>
<evidence type="ECO:0000256" key="4">
    <source>
        <dbReference type="ARBA" id="ARBA00023136"/>
    </source>
</evidence>
<dbReference type="InterPro" id="IPR028082">
    <property type="entry name" value="Peripla_BP_I"/>
</dbReference>
<dbReference type="KEGG" id="tad:TRIADDRAFT_51777"/>
<dbReference type="eggNOG" id="KOG1056">
    <property type="taxonomic scope" value="Eukaryota"/>
</dbReference>
<dbReference type="CTD" id="6749854"/>
<dbReference type="Pfam" id="PF01094">
    <property type="entry name" value="ANF_receptor"/>
    <property type="match status" value="1"/>
</dbReference>
<dbReference type="InParanoid" id="B3RKV2"/>
<keyword evidence="6" id="KW-0325">Glycoprotein</keyword>
<evidence type="ECO:0000256" key="2">
    <source>
        <dbReference type="ARBA" id="ARBA00022692"/>
    </source>
</evidence>
<evidence type="ECO:0000256" key="1">
    <source>
        <dbReference type="ARBA" id="ARBA00004141"/>
    </source>
</evidence>
<dbReference type="OMA" id="VQYMATS"/>
<keyword evidence="4" id="KW-0472">Membrane</keyword>
<evidence type="ECO:0000313" key="8">
    <source>
        <dbReference type="EMBL" id="EDV29438.1"/>
    </source>
</evidence>
<dbReference type="InterPro" id="IPR050726">
    <property type="entry name" value="mGluR"/>
</dbReference>
<dbReference type="InterPro" id="IPR000337">
    <property type="entry name" value="GPCR_3"/>
</dbReference>
<dbReference type="SUPFAM" id="SSF53822">
    <property type="entry name" value="Periplasmic binding protein-like I"/>
    <property type="match status" value="1"/>
</dbReference>
<dbReference type="GO" id="GO:0016020">
    <property type="term" value="C:membrane"/>
    <property type="evidence" value="ECO:0007669"/>
    <property type="project" value="UniProtKB-SubCell"/>
</dbReference>
<protein>
    <recommendedName>
        <fullName evidence="7">Receptor ligand binding region domain-containing protein</fullName>
    </recommendedName>
</protein>
<evidence type="ECO:0000313" key="9">
    <source>
        <dbReference type="Proteomes" id="UP000009022"/>
    </source>
</evidence>
<evidence type="ECO:0000256" key="6">
    <source>
        <dbReference type="ARBA" id="ARBA00023180"/>
    </source>
</evidence>
<evidence type="ECO:0000256" key="5">
    <source>
        <dbReference type="ARBA" id="ARBA00023170"/>
    </source>
</evidence>
<dbReference type="Gene3D" id="3.40.50.2300">
    <property type="match status" value="2"/>
</dbReference>
<dbReference type="InterPro" id="IPR001828">
    <property type="entry name" value="ANF_lig-bd_rcpt"/>
</dbReference>